<organism evidence="6 7">
    <name type="scientific">Phaseolus angularis</name>
    <name type="common">Azuki bean</name>
    <name type="synonym">Vigna angularis</name>
    <dbReference type="NCBI Taxonomy" id="3914"/>
    <lineage>
        <taxon>Eukaryota</taxon>
        <taxon>Viridiplantae</taxon>
        <taxon>Streptophyta</taxon>
        <taxon>Embryophyta</taxon>
        <taxon>Tracheophyta</taxon>
        <taxon>Spermatophyta</taxon>
        <taxon>Magnoliopsida</taxon>
        <taxon>eudicotyledons</taxon>
        <taxon>Gunneridae</taxon>
        <taxon>Pentapetalae</taxon>
        <taxon>rosids</taxon>
        <taxon>fabids</taxon>
        <taxon>Fabales</taxon>
        <taxon>Fabaceae</taxon>
        <taxon>Papilionoideae</taxon>
        <taxon>50 kb inversion clade</taxon>
        <taxon>NPAAA clade</taxon>
        <taxon>indigoferoid/millettioid clade</taxon>
        <taxon>Phaseoleae</taxon>
        <taxon>Vigna</taxon>
    </lineage>
</organism>
<dbReference type="AlphaFoldDB" id="A0A0L9VJ55"/>
<accession>A0A0L9VJ55</accession>
<evidence type="ECO:0000256" key="4">
    <source>
        <dbReference type="ARBA" id="ARBA00023002"/>
    </source>
</evidence>
<dbReference type="InterPro" id="IPR000172">
    <property type="entry name" value="GMC_OxRdtase_N"/>
</dbReference>
<proteinExistence type="inferred from homology"/>
<evidence type="ECO:0000256" key="3">
    <source>
        <dbReference type="ARBA" id="ARBA00022827"/>
    </source>
</evidence>
<dbReference type="PANTHER" id="PTHR46056:SF12">
    <property type="entry name" value="LONG-CHAIN-ALCOHOL OXIDASE"/>
    <property type="match status" value="1"/>
</dbReference>
<dbReference type="Gramene" id="KOM55075">
    <property type="protein sequence ID" value="KOM55075"/>
    <property type="gene ID" value="LR48_Vigan10g096700"/>
</dbReference>
<dbReference type="Pfam" id="PF00732">
    <property type="entry name" value="GMC_oxred_N"/>
    <property type="match status" value="1"/>
</dbReference>
<dbReference type="EMBL" id="CM003380">
    <property type="protein sequence ID" value="KOM55075.1"/>
    <property type="molecule type" value="Genomic_DNA"/>
</dbReference>
<dbReference type="STRING" id="3914.A0A0L9VJ55"/>
<keyword evidence="4" id="KW-0560">Oxidoreductase</keyword>
<reference evidence="7" key="1">
    <citation type="journal article" date="2015" name="Proc. Natl. Acad. Sci. U.S.A.">
        <title>Genome sequencing of adzuki bean (Vigna angularis) provides insight into high starch and low fat accumulation and domestication.</title>
        <authorList>
            <person name="Yang K."/>
            <person name="Tian Z."/>
            <person name="Chen C."/>
            <person name="Luo L."/>
            <person name="Zhao B."/>
            <person name="Wang Z."/>
            <person name="Yu L."/>
            <person name="Li Y."/>
            <person name="Sun Y."/>
            <person name="Li W."/>
            <person name="Chen Y."/>
            <person name="Li Y."/>
            <person name="Zhang Y."/>
            <person name="Ai D."/>
            <person name="Zhao J."/>
            <person name="Shang C."/>
            <person name="Ma Y."/>
            <person name="Wu B."/>
            <person name="Wang M."/>
            <person name="Gao L."/>
            <person name="Sun D."/>
            <person name="Zhang P."/>
            <person name="Guo F."/>
            <person name="Wang W."/>
            <person name="Li Y."/>
            <person name="Wang J."/>
            <person name="Varshney R.K."/>
            <person name="Wang J."/>
            <person name="Ling H.Q."/>
            <person name="Wan P."/>
        </authorList>
    </citation>
    <scope>NUCLEOTIDE SEQUENCE</scope>
    <source>
        <strain evidence="7">cv. Jingnong 6</strain>
    </source>
</reference>
<dbReference type="GO" id="GO:0016614">
    <property type="term" value="F:oxidoreductase activity, acting on CH-OH group of donors"/>
    <property type="evidence" value="ECO:0007669"/>
    <property type="project" value="InterPro"/>
</dbReference>
<dbReference type="OMA" id="GVTERCK"/>
<dbReference type="PROSITE" id="PS51257">
    <property type="entry name" value="PROKAR_LIPOPROTEIN"/>
    <property type="match status" value="1"/>
</dbReference>
<evidence type="ECO:0000256" key="1">
    <source>
        <dbReference type="ARBA" id="ARBA00010790"/>
    </source>
</evidence>
<evidence type="ECO:0000259" key="5">
    <source>
        <dbReference type="Pfam" id="PF00732"/>
    </source>
</evidence>
<dbReference type="PANTHER" id="PTHR46056">
    <property type="entry name" value="LONG-CHAIN-ALCOHOL OXIDASE"/>
    <property type="match status" value="1"/>
</dbReference>
<evidence type="ECO:0000313" key="7">
    <source>
        <dbReference type="Proteomes" id="UP000053144"/>
    </source>
</evidence>
<evidence type="ECO:0000313" key="6">
    <source>
        <dbReference type="EMBL" id="KOM55075.1"/>
    </source>
</evidence>
<gene>
    <name evidence="6" type="ORF">LR48_Vigan10g096700</name>
</gene>
<dbReference type="Proteomes" id="UP000053144">
    <property type="component" value="Chromosome 10"/>
</dbReference>
<keyword evidence="3" id="KW-0274">FAD</keyword>
<dbReference type="GO" id="GO:0050660">
    <property type="term" value="F:flavin adenine dinucleotide binding"/>
    <property type="evidence" value="ECO:0007669"/>
    <property type="project" value="InterPro"/>
</dbReference>
<comment type="similarity">
    <text evidence="1">Belongs to the GMC oxidoreductase family.</text>
</comment>
<keyword evidence="2" id="KW-0285">Flavoprotein</keyword>
<sequence length="133" mass="14528">MDTVCRRIGVTERCKKQGFHNQILVQGCEKMGLKVESVVTNSSADHYCGSCCYGCKTGDKKDTDSTWLVDAVGNDAVILSGCKTERFILEDGNGGMKKKKCSGVIAAATWRSKVTKKLLIEFKVTPNQNPNFG</sequence>
<protein>
    <recommendedName>
        <fullName evidence="5">Glucose-methanol-choline oxidoreductase N-terminal domain-containing protein</fullName>
    </recommendedName>
</protein>
<name>A0A0L9VJ55_PHAAN</name>
<evidence type="ECO:0000256" key="2">
    <source>
        <dbReference type="ARBA" id="ARBA00022630"/>
    </source>
</evidence>
<feature type="domain" description="Glucose-methanol-choline oxidoreductase N-terminal" evidence="5">
    <location>
        <begin position="1"/>
        <end position="112"/>
    </location>
</feature>